<accession>A0A417YI59</accession>
<gene>
    <name evidence="2" type="ORF">D1B32_09720</name>
</gene>
<evidence type="ECO:0000313" key="2">
    <source>
        <dbReference type="EMBL" id="RHW32598.1"/>
    </source>
</evidence>
<dbReference type="EMBL" id="QWEH01000005">
    <property type="protein sequence ID" value="RHW32598.1"/>
    <property type="molecule type" value="Genomic_DNA"/>
</dbReference>
<dbReference type="RefSeq" id="WP_095312132.1">
    <property type="nucleotide sequence ID" value="NZ_JAMAWL010000013.1"/>
</dbReference>
<dbReference type="AlphaFoldDB" id="A0A417YI59"/>
<feature type="transmembrane region" description="Helical" evidence="1">
    <location>
        <begin position="309"/>
        <end position="328"/>
    </location>
</feature>
<sequence length="333" mass="37840">MEMVDRYIYAVTQKLRQDQREDIAKELRSLIEDMLEERVGSRDISDKDVEEVLLELGTPRKLAEKYRGTKKYLIGPEIFDSYLMVLKIVLVTIASIMGAVFAVQTILDPVLILDHFIDLIVSIVTGIPIAFAWTTFGFALPEYLGAYQAKDIQIDMEWKPSDLPPIPDEKRQIKRGESIAGIIFYAIFIVILAFSSEYFGIWVFHDGFSGVVPFLNEITYGTYLLFILLIFGFGIIKECLKLVSGKWTYKLAGYTLILNVISMVVILLMVNGPAFWNPDFMNELAQAGVVTVGSEGYDVVQKVWEQSTFWIFVLLAIGLIWDAIDGFIRARKK</sequence>
<name>A0A417YI59_9BACI</name>
<dbReference type="Proteomes" id="UP000285456">
    <property type="component" value="Unassembled WGS sequence"/>
</dbReference>
<reference evidence="2 3" key="1">
    <citation type="journal article" date="2007" name="Int. J. Syst. Evol. Microbiol.">
        <title>Oceanobacillus profundus sp. nov., isolated from a deep-sea sediment core.</title>
        <authorList>
            <person name="Kim Y.G."/>
            <person name="Choi D.H."/>
            <person name="Hyun S."/>
            <person name="Cho B.C."/>
        </authorList>
    </citation>
    <scope>NUCLEOTIDE SEQUENCE [LARGE SCALE GENOMIC DNA]</scope>
    <source>
        <strain evidence="2 3">DSM 18246</strain>
    </source>
</reference>
<dbReference type="Pfam" id="PF22564">
    <property type="entry name" value="HAAS"/>
    <property type="match status" value="1"/>
</dbReference>
<evidence type="ECO:0000313" key="3">
    <source>
        <dbReference type="Proteomes" id="UP000285456"/>
    </source>
</evidence>
<protein>
    <submittedName>
        <fullName evidence="2">Uncharacterized protein</fullName>
    </submittedName>
</protein>
<keyword evidence="1" id="KW-0472">Membrane</keyword>
<evidence type="ECO:0000256" key="1">
    <source>
        <dbReference type="SAM" id="Phobius"/>
    </source>
</evidence>
<keyword evidence="1" id="KW-1133">Transmembrane helix</keyword>
<organism evidence="2 3">
    <name type="scientific">Oceanobacillus profundus</name>
    <dbReference type="NCBI Taxonomy" id="372463"/>
    <lineage>
        <taxon>Bacteria</taxon>
        <taxon>Bacillati</taxon>
        <taxon>Bacillota</taxon>
        <taxon>Bacilli</taxon>
        <taxon>Bacillales</taxon>
        <taxon>Bacillaceae</taxon>
        <taxon>Oceanobacillus</taxon>
    </lineage>
</organism>
<dbReference type="OrthoDB" id="116789at2"/>
<feature type="transmembrane region" description="Helical" evidence="1">
    <location>
        <begin position="179"/>
        <end position="200"/>
    </location>
</feature>
<feature type="transmembrane region" description="Helical" evidence="1">
    <location>
        <begin position="119"/>
        <end position="140"/>
    </location>
</feature>
<proteinExistence type="predicted"/>
<feature type="transmembrane region" description="Helical" evidence="1">
    <location>
        <begin position="252"/>
        <end position="276"/>
    </location>
</feature>
<feature type="transmembrane region" description="Helical" evidence="1">
    <location>
        <begin position="88"/>
        <end position="107"/>
    </location>
</feature>
<comment type="caution">
    <text evidence="2">The sequence shown here is derived from an EMBL/GenBank/DDBJ whole genome shotgun (WGS) entry which is preliminary data.</text>
</comment>
<keyword evidence="3" id="KW-1185">Reference proteome</keyword>
<feature type="transmembrane region" description="Helical" evidence="1">
    <location>
        <begin position="220"/>
        <end position="240"/>
    </location>
</feature>
<keyword evidence="1" id="KW-0812">Transmembrane</keyword>